<evidence type="ECO:0000313" key="2">
    <source>
        <dbReference type="Proteomes" id="UP000326509"/>
    </source>
</evidence>
<proteinExistence type="predicted"/>
<name>A0A5J4IZX9_9FLAO</name>
<reference evidence="1 2" key="1">
    <citation type="submission" date="2019-08" db="EMBL/GenBank/DDBJ databases">
        <title>Draft genome sequence of Ulvibacter marinus type strain NBRC 109484.</title>
        <authorList>
            <person name="Kawano K."/>
            <person name="Ushijima N."/>
            <person name="Kihara M."/>
            <person name="Itoh H."/>
        </authorList>
    </citation>
    <scope>NUCLEOTIDE SEQUENCE [LARGE SCALE GENOMIC DNA]</scope>
    <source>
        <strain evidence="1 2">NBRC 109484</strain>
    </source>
</reference>
<gene>
    <name evidence="1" type="ORF">ULMA_14780</name>
</gene>
<dbReference type="AlphaFoldDB" id="A0A5J4IZX9"/>
<keyword evidence="2" id="KW-1185">Reference proteome</keyword>
<evidence type="ECO:0000313" key="1">
    <source>
        <dbReference type="EMBL" id="GER59370.1"/>
    </source>
</evidence>
<comment type="caution">
    <text evidence="1">The sequence shown here is derived from an EMBL/GenBank/DDBJ whole genome shotgun (WGS) entry which is preliminary data.</text>
</comment>
<accession>A0A5J4IZX9</accession>
<dbReference type="Proteomes" id="UP000326509">
    <property type="component" value="Unassembled WGS sequence"/>
</dbReference>
<dbReference type="OrthoDB" id="980645at2"/>
<dbReference type="EMBL" id="BKCG01000003">
    <property type="protein sequence ID" value="GER59370.1"/>
    <property type="molecule type" value="Genomic_DNA"/>
</dbReference>
<sequence>MKLFIATILSLILLSNSFRSTVVYGWYVLDLDSFVEQLCENKDNVKLECNGKCFLTKINQDTSTDESSTFPAIEWDQLVYFSPEFSENFEVLISIPKTIIHWRVVHYKETSANSIFHPPKVS</sequence>
<organism evidence="1 2">
    <name type="scientific">Patiriisocius marinus</name>
    <dbReference type="NCBI Taxonomy" id="1397112"/>
    <lineage>
        <taxon>Bacteria</taxon>
        <taxon>Pseudomonadati</taxon>
        <taxon>Bacteroidota</taxon>
        <taxon>Flavobacteriia</taxon>
        <taxon>Flavobacteriales</taxon>
        <taxon>Flavobacteriaceae</taxon>
        <taxon>Patiriisocius</taxon>
    </lineage>
</organism>
<dbReference type="RefSeq" id="WP_151673617.1">
    <property type="nucleotide sequence ID" value="NZ_BKCG01000003.1"/>
</dbReference>
<protein>
    <submittedName>
        <fullName evidence="1">Uncharacterized protein</fullName>
    </submittedName>
</protein>